<keyword evidence="1" id="KW-1015">Disulfide bond</keyword>
<dbReference type="InterPro" id="IPR016186">
    <property type="entry name" value="C-type_lectin-like/link_sf"/>
</dbReference>
<keyword evidence="5" id="KW-1185">Reference proteome</keyword>
<dbReference type="InterPro" id="IPR001304">
    <property type="entry name" value="C-type_lectin-like"/>
</dbReference>
<dbReference type="Pfam" id="PF00059">
    <property type="entry name" value="Lectin_C"/>
    <property type="match status" value="1"/>
</dbReference>
<dbReference type="SUPFAM" id="SSF56436">
    <property type="entry name" value="C-type lectin-like"/>
    <property type="match status" value="1"/>
</dbReference>
<accession>A0A903VVB2</accession>
<dbReference type="InterPro" id="IPR018378">
    <property type="entry name" value="C-type_lectin_CS"/>
</dbReference>
<evidence type="ECO:0000259" key="3">
    <source>
        <dbReference type="PROSITE" id="PS50041"/>
    </source>
</evidence>
<dbReference type="AlphaFoldDB" id="A0A903VVB2"/>
<dbReference type="InterPro" id="IPR016187">
    <property type="entry name" value="CTDL_fold"/>
</dbReference>
<feature type="domain" description="C-type lectin" evidence="3">
    <location>
        <begin position="47"/>
        <end position="167"/>
    </location>
</feature>
<feature type="chain" id="PRO_5037574441" description="C-type lectin domain-containing protein" evidence="2">
    <location>
        <begin position="17"/>
        <end position="174"/>
    </location>
</feature>
<feature type="signal peptide" evidence="2">
    <location>
        <begin position="1"/>
        <end position="16"/>
    </location>
</feature>
<evidence type="ECO:0000313" key="5">
    <source>
        <dbReference type="Proteomes" id="UP000008820"/>
    </source>
</evidence>
<reference evidence="4 5" key="1">
    <citation type="submission" date="2017-06" db="EMBL/GenBank/DDBJ databases">
        <title>Aedes aegypti genome working group (AGWG) sequencing and assembly.</title>
        <authorList>
            <consortium name="Aedes aegypti Genome Working Group (AGWG)"/>
            <person name="Matthews B.J."/>
        </authorList>
    </citation>
    <scope>NUCLEOTIDE SEQUENCE [LARGE SCALE GENOMIC DNA]</scope>
    <source>
        <strain evidence="4 5">LVP_AGWG</strain>
    </source>
</reference>
<evidence type="ECO:0000256" key="1">
    <source>
        <dbReference type="ARBA" id="ARBA00023157"/>
    </source>
</evidence>
<keyword evidence="2" id="KW-0732">Signal</keyword>
<protein>
    <recommendedName>
        <fullName evidence="3">C-type lectin domain-containing protein</fullName>
    </recommendedName>
</protein>
<organism evidence="4 5">
    <name type="scientific">Aedes aegypti</name>
    <name type="common">Yellowfever mosquito</name>
    <name type="synonym">Culex aegypti</name>
    <dbReference type="NCBI Taxonomy" id="7159"/>
    <lineage>
        <taxon>Eukaryota</taxon>
        <taxon>Metazoa</taxon>
        <taxon>Ecdysozoa</taxon>
        <taxon>Arthropoda</taxon>
        <taxon>Hexapoda</taxon>
        <taxon>Insecta</taxon>
        <taxon>Pterygota</taxon>
        <taxon>Neoptera</taxon>
        <taxon>Endopterygota</taxon>
        <taxon>Diptera</taxon>
        <taxon>Nematocera</taxon>
        <taxon>Culicoidea</taxon>
        <taxon>Culicidae</taxon>
        <taxon>Culicinae</taxon>
        <taxon>Aedini</taxon>
        <taxon>Aedes</taxon>
        <taxon>Stegomyia</taxon>
    </lineage>
</organism>
<dbReference type="PANTHER" id="PTHR22803">
    <property type="entry name" value="MANNOSE, PHOSPHOLIPASE, LECTIN RECEPTOR RELATED"/>
    <property type="match status" value="1"/>
</dbReference>
<reference evidence="4" key="2">
    <citation type="submission" date="2022-10" db="UniProtKB">
        <authorList>
            <consortium name="EnsemblMetazoa"/>
        </authorList>
    </citation>
    <scope>IDENTIFICATION</scope>
    <source>
        <strain evidence="4">LVP_AGWG</strain>
    </source>
</reference>
<dbReference type="CDD" id="cd00037">
    <property type="entry name" value="CLECT"/>
    <property type="match status" value="1"/>
</dbReference>
<sequence length="174" mass="19557">MKIIILLLFVICCMLATHFCSPIIEEDDFSSFASPCLQPPTNFKKRYFVHNNIHVTFLEAWRQCQAIGLRLATITSEEDSKLMQETIANSTNTKGPWYIGGTDLGNEGHFVWISTNKPVGHMTGYFNYSPGQPDNAGGSENCLEIGRWGGVVWNDEPCDAKLRYICESVTPNWS</sequence>
<dbReference type="SMART" id="SM00034">
    <property type="entry name" value="CLECT"/>
    <property type="match status" value="1"/>
</dbReference>
<evidence type="ECO:0000313" key="4">
    <source>
        <dbReference type="EnsemblMetazoa" id="AAEL029082-PA"/>
    </source>
</evidence>
<dbReference type="PROSITE" id="PS00615">
    <property type="entry name" value="C_TYPE_LECTIN_1"/>
    <property type="match status" value="1"/>
</dbReference>
<dbReference type="PROSITE" id="PS50041">
    <property type="entry name" value="C_TYPE_LECTIN_2"/>
    <property type="match status" value="1"/>
</dbReference>
<dbReference type="Proteomes" id="UP000008820">
    <property type="component" value="Chromosome 2"/>
</dbReference>
<dbReference type="EnsemblMetazoa" id="AAEL029082-RA">
    <property type="protein sequence ID" value="AAEL029082-PA"/>
    <property type="gene ID" value="AAEL029082"/>
</dbReference>
<name>A0A903VVB2_AEDAE</name>
<proteinExistence type="predicted"/>
<dbReference type="Gene3D" id="3.10.100.10">
    <property type="entry name" value="Mannose-Binding Protein A, subunit A"/>
    <property type="match status" value="1"/>
</dbReference>
<dbReference type="InterPro" id="IPR050111">
    <property type="entry name" value="C-type_lectin/snaclec_domain"/>
</dbReference>
<evidence type="ECO:0000256" key="2">
    <source>
        <dbReference type="SAM" id="SignalP"/>
    </source>
</evidence>